<sequence>MKNRTSVFVVWGLIILALIGLFSQFTDNPAGFIQKLAVIAIIGFAIYFLVRKFLYSSPQRKEQRAFLKAAKKSKKRLQQKSGDTTVKSSSLGTLTTLKKSSKTKKKSPAHLKVIDGKKGKKKNRASF</sequence>
<organism evidence="3 4">
    <name type="scientific">Neobacillus rhizosphaerae</name>
    <dbReference type="NCBI Taxonomy" id="2880965"/>
    <lineage>
        <taxon>Bacteria</taxon>
        <taxon>Bacillati</taxon>
        <taxon>Bacillota</taxon>
        <taxon>Bacilli</taxon>
        <taxon>Bacillales</taxon>
        <taxon>Bacillaceae</taxon>
        <taxon>Neobacillus</taxon>
    </lineage>
</organism>
<keyword evidence="2" id="KW-1133">Transmembrane helix</keyword>
<protein>
    <recommendedName>
        <fullName evidence="5">YqhP</fullName>
    </recommendedName>
</protein>
<dbReference type="EMBL" id="CALBWS010000014">
    <property type="protein sequence ID" value="CAH2715247.1"/>
    <property type="molecule type" value="Genomic_DNA"/>
</dbReference>
<dbReference type="InterPro" id="IPR048110">
    <property type="entry name" value="SA1362/YqhP-like"/>
</dbReference>
<evidence type="ECO:0008006" key="5">
    <source>
        <dbReference type="Google" id="ProtNLM"/>
    </source>
</evidence>
<dbReference type="Proteomes" id="UP000838308">
    <property type="component" value="Unassembled WGS sequence"/>
</dbReference>
<reference evidence="3" key="1">
    <citation type="submission" date="2022-04" db="EMBL/GenBank/DDBJ databases">
        <authorList>
            <person name="Criscuolo A."/>
        </authorList>
    </citation>
    <scope>NUCLEOTIDE SEQUENCE</scope>
    <source>
        <strain evidence="3">CIP111895</strain>
    </source>
</reference>
<keyword evidence="4" id="KW-1185">Reference proteome</keyword>
<proteinExistence type="predicted"/>
<feature type="transmembrane region" description="Helical" evidence="2">
    <location>
        <begin position="7"/>
        <end position="26"/>
    </location>
</feature>
<keyword evidence="2" id="KW-0472">Membrane</keyword>
<feature type="region of interest" description="Disordered" evidence="1">
    <location>
        <begin position="97"/>
        <end position="127"/>
    </location>
</feature>
<evidence type="ECO:0000256" key="1">
    <source>
        <dbReference type="SAM" id="MobiDB-lite"/>
    </source>
</evidence>
<comment type="caution">
    <text evidence="3">The sequence shown here is derived from an EMBL/GenBank/DDBJ whole genome shotgun (WGS) entry which is preliminary data.</text>
</comment>
<feature type="compositionally biased region" description="Basic residues" evidence="1">
    <location>
        <begin position="99"/>
        <end position="109"/>
    </location>
</feature>
<evidence type="ECO:0000256" key="2">
    <source>
        <dbReference type="SAM" id="Phobius"/>
    </source>
</evidence>
<dbReference type="NCBIfam" id="NF041554">
    <property type="entry name" value="SA1362_fam"/>
    <property type="match status" value="1"/>
</dbReference>
<feature type="transmembrane region" description="Helical" evidence="2">
    <location>
        <begin position="32"/>
        <end position="50"/>
    </location>
</feature>
<name>A0ABN8KRT9_9BACI</name>
<feature type="compositionally biased region" description="Basic residues" evidence="1">
    <location>
        <begin position="118"/>
        <end position="127"/>
    </location>
</feature>
<evidence type="ECO:0000313" key="3">
    <source>
        <dbReference type="EMBL" id="CAH2715247.1"/>
    </source>
</evidence>
<accession>A0ABN8KRT9</accession>
<gene>
    <name evidence="3" type="ORF">BACCIP111895_02431</name>
</gene>
<keyword evidence="2" id="KW-0812">Transmembrane</keyword>
<evidence type="ECO:0000313" key="4">
    <source>
        <dbReference type="Proteomes" id="UP000838308"/>
    </source>
</evidence>